<proteinExistence type="inferred from homology"/>
<dbReference type="GO" id="GO:0006357">
    <property type="term" value="P:regulation of transcription by RNA polymerase II"/>
    <property type="evidence" value="ECO:0007669"/>
    <property type="project" value="InterPro"/>
</dbReference>
<accession>A0A6A6JNR8</accession>
<dbReference type="AlphaFoldDB" id="A0A6A6JNR8"/>
<dbReference type="Pfam" id="PF07544">
    <property type="entry name" value="Med9"/>
    <property type="match status" value="1"/>
</dbReference>
<keyword evidence="11" id="KW-1185">Reference proteome</keyword>
<keyword evidence="5 7" id="KW-0804">Transcription</keyword>
<dbReference type="OrthoDB" id="5414694at2759"/>
<dbReference type="GO" id="GO:0016592">
    <property type="term" value="C:mediator complex"/>
    <property type="evidence" value="ECO:0007669"/>
    <property type="project" value="InterPro"/>
</dbReference>
<keyword evidence="4 7" id="KW-0010">Activator</keyword>
<evidence type="ECO:0000256" key="5">
    <source>
        <dbReference type="ARBA" id="ARBA00023163"/>
    </source>
</evidence>
<feature type="compositionally biased region" description="Polar residues" evidence="9">
    <location>
        <begin position="14"/>
        <end position="30"/>
    </location>
</feature>
<keyword evidence="6 7" id="KW-0539">Nucleus</keyword>
<evidence type="ECO:0000313" key="10">
    <source>
        <dbReference type="EMBL" id="KAF2278290.1"/>
    </source>
</evidence>
<feature type="region of interest" description="Disordered" evidence="9">
    <location>
        <begin position="58"/>
        <end position="79"/>
    </location>
</feature>
<comment type="subunit">
    <text evidence="7">Component of the Mediator complex.</text>
</comment>
<sequence>MSGPATPLAPHSARASQPPTGAATPAQTMHPSLPSVPAMPPPADFDFLPDLHRLLTRLTAPPSLPAATPSQQTSDRDGPIEIQQLTAEANAIRRKILLARDKVMPLPDMDRTIEDQEEEIQYLEARIARLKSALQALGHAHAEDTSMTG</sequence>
<evidence type="ECO:0000256" key="4">
    <source>
        <dbReference type="ARBA" id="ARBA00023159"/>
    </source>
</evidence>
<evidence type="ECO:0000256" key="6">
    <source>
        <dbReference type="ARBA" id="ARBA00023242"/>
    </source>
</evidence>
<comment type="subcellular location">
    <subcellularLocation>
        <location evidence="1 7">Nucleus</location>
    </subcellularLocation>
</comment>
<protein>
    <recommendedName>
        <fullName evidence="7">Mediator of RNA polymerase II transcription subunit 9</fullName>
    </recommendedName>
    <alternativeName>
        <fullName evidence="7">Mediator complex subunit 9</fullName>
    </alternativeName>
</protein>
<dbReference type="EMBL" id="ML986488">
    <property type="protein sequence ID" value="KAF2278290.1"/>
    <property type="molecule type" value="Genomic_DNA"/>
</dbReference>
<feature type="region of interest" description="Disordered" evidence="9">
    <location>
        <begin position="1"/>
        <end position="46"/>
    </location>
</feature>
<evidence type="ECO:0000256" key="1">
    <source>
        <dbReference type="ARBA" id="ARBA00004123"/>
    </source>
</evidence>
<dbReference type="GO" id="GO:0003712">
    <property type="term" value="F:transcription coregulator activity"/>
    <property type="evidence" value="ECO:0007669"/>
    <property type="project" value="InterPro"/>
</dbReference>
<comment type="function">
    <text evidence="7">Component of the Mediator complex, a coactivator involved in the regulated transcription of nearly all RNA polymerase II-dependent genes. Mediator functions as a bridge to convey information from gene-specific regulatory proteins to the basal RNA polymerase II transcription machinery. Mediator is recruited to promoters by direct interactions with regulatory proteins and serves as a scaffold for the assembly of a functional preinitiation complex with RNA polymerase II and the general transcription factors.</text>
</comment>
<dbReference type="InterPro" id="IPR011425">
    <property type="entry name" value="Med9"/>
</dbReference>
<name>A0A6A6JNR8_WESOR</name>
<evidence type="ECO:0000256" key="7">
    <source>
        <dbReference type="RuleBase" id="RU364145"/>
    </source>
</evidence>
<organism evidence="10 11">
    <name type="scientific">Westerdykella ornata</name>
    <dbReference type="NCBI Taxonomy" id="318751"/>
    <lineage>
        <taxon>Eukaryota</taxon>
        <taxon>Fungi</taxon>
        <taxon>Dikarya</taxon>
        <taxon>Ascomycota</taxon>
        <taxon>Pezizomycotina</taxon>
        <taxon>Dothideomycetes</taxon>
        <taxon>Pleosporomycetidae</taxon>
        <taxon>Pleosporales</taxon>
        <taxon>Sporormiaceae</taxon>
        <taxon>Westerdykella</taxon>
    </lineage>
</organism>
<evidence type="ECO:0000256" key="3">
    <source>
        <dbReference type="ARBA" id="ARBA00023015"/>
    </source>
</evidence>
<reference evidence="10" key="1">
    <citation type="journal article" date="2020" name="Stud. Mycol.">
        <title>101 Dothideomycetes genomes: a test case for predicting lifestyles and emergence of pathogens.</title>
        <authorList>
            <person name="Haridas S."/>
            <person name="Albert R."/>
            <person name="Binder M."/>
            <person name="Bloem J."/>
            <person name="Labutti K."/>
            <person name="Salamov A."/>
            <person name="Andreopoulos B."/>
            <person name="Baker S."/>
            <person name="Barry K."/>
            <person name="Bills G."/>
            <person name="Bluhm B."/>
            <person name="Cannon C."/>
            <person name="Castanera R."/>
            <person name="Culley D."/>
            <person name="Daum C."/>
            <person name="Ezra D."/>
            <person name="Gonzalez J."/>
            <person name="Henrissat B."/>
            <person name="Kuo A."/>
            <person name="Liang C."/>
            <person name="Lipzen A."/>
            <person name="Lutzoni F."/>
            <person name="Magnuson J."/>
            <person name="Mondo S."/>
            <person name="Nolan M."/>
            <person name="Ohm R."/>
            <person name="Pangilinan J."/>
            <person name="Park H.-J."/>
            <person name="Ramirez L."/>
            <person name="Alfaro M."/>
            <person name="Sun H."/>
            <person name="Tritt A."/>
            <person name="Yoshinaga Y."/>
            <person name="Zwiers L.-H."/>
            <person name="Turgeon B."/>
            <person name="Goodwin S."/>
            <person name="Spatafora J."/>
            <person name="Crous P."/>
            <person name="Grigoriev I."/>
        </authorList>
    </citation>
    <scope>NUCLEOTIDE SEQUENCE</scope>
    <source>
        <strain evidence="10">CBS 379.55</strain>
    </source>
</reference>
<feature type="coiled-coil region" evidence="8">
    <location>
        <begin position="82"/>
        <end position="133"/>
    </location>
</feature>
<evidence type="ECO:0000256" key="8">
    <source>
        <dbReference type="SAM" id="Coils"/>
    </source>
</evidence>
<evidence type="ECO:0000256" key="2">
    <source>
        <dbReference type="ARBA" id="ARBA00008089"/>
    </source>
</evidence>
<evidence type="ECO:0000313" key="11">
    <source>
        <dbReference type="Proteomes" id="UP000800097"/>
    </source>
</evidence>
<dbReference type="Proteomes" id="UP000800097">
    <property type="component" value="Unassembled WGS sequence"/>
</dbReference>
<comment type="similarity">
    <text evidence="2 7">Belongs to the Mediator complex subunit 9 family.</text>
</comment>
<keyword evidence="3 7" id="KW-0805">Transcription regulation</keyword>
<gene>
    <name evidence="7" type="primary">MED9</name>
    <name evidence="10" type="ORF">EI97DRAFT_440788</name>
</gene>
<evidence type="ECO:0000256" key="9">
    <source>
        <dbReference type="SAM" id="MobiDB-lite"/>
    </source>
</evidence>
<feature type="compositionally biased region" description="Low complexity" evidence="9">
    <location>
        <begin position="58"/>
        <end position="70"/>
    </location>
</feature>
<keyword evidence="8" id="KW-0175">Coiled coil</keyword>